<reference evidence="2" key="1">
    <citation type="submission" date="2016-02" db="EMBL/GenBank/DDBJ databases">
        <title>Draft Genome Sequence of Sporotomaculum syntrophicum Strain FB, a Syntrophic Benzoate Degrader.</title>
        <authorList>
            <person name="Nobu M.K."/>
            <person name="Narihiro T."/>
            <person name="Qiu Y.-L."/>
            <person name="Ohashi A."/>
            <person name="Liu W.-T."/>
            <person name="Yuji S."/>
        </authorList>
    </citation>
    <scope>NUCLEOTIDE SEQUENCE</scope>
    <source>
        <strain evidence="2">FB</strain>
    </source>
</reference>
<feature type="transmembrane region" description="Helical" evidence="1">
    <location>
        <begin position="315"/>
        <end position="334"/>
    </location>
</feature>
<evidence type="ECO:0000313" key="3">
    <source>
        <dbReference type="Proteomes" id="UP000798488"/>
    </source>
</evidence>
<comment type="caution">
    <text evidence="2">The sequence shown here is derived from an EMBL/GenBank/DDBJ whole genome shotgun (WGS) entry which is preliminary data.</text>
</comment>
<dbReference type="RefSeq" id="WP_161820574.1">
    <property type="nucleotide sequence ID" value="NZ_LSRS01000001.1"/>
</dbReference>
<feature type="transmembrane region" description="Helical" evidence="1">
    <location>
        <begin position="168"/>
        <end position="188"/>
    </location>
</feature>
<feature type="transmembrane region" description="Helical" evidence="1">
    <location>
        <begin position="278"/>
        <end position="295"/>
    </location>
</feature>
<dbReference type="OrthoDB" id="1790880at2"/>
<gene>
    <name evidence="2" type="ORF">SPSYN_00131</name>
</gene>
<organism evidence="2 3">
    <name type="scientific">Sporotomaculum syntrophicum</name>
    <dbReference type="NCBI Taxonomy" id="182264"/>
    <lineage>
        <taxon>Bacteria</taxon>
        <taxon>Bacillati</taxon>
        <taxon>Bacillota</taxon>
        <taxon>Clostridia</taxon>
        <taxon>Eubacteriales</taxon>
        <taxon>Desulfallaceae</taxon>
        <taxon>Sporotomaculum</taxon>
    </lineage>
</organism>
<sequence length="419" mass="45776">MSEPATGTSKQIIPGAGAGTKRIIDSQLGTGIAAMITCFLFAIILWPIWSMFWKGIFASLAAQGLATVDAATQAKLLQVMVEGSFFWMVINPWIWQTLIMGNYGKDKFGAKQPVAGIWYVLVAWVSGILVYLALIGFLGIWWKPFSLGLMLMPQTAADVALAIEGWEAANFFALAVIIAQIPFASLLHKWPFAGTSKQPIEGLSVLFFSSLVTFIVWMALIVPSFLHPVIDGHHITVQPFGSWPTFVAFCQAFVFFAIMPAEGAEGYPMKFFAKKQPYMAIAGLLIALAAGLTIPNLLRPIVEPLNLLPGAPVDAAVASLELSVVVFMLVWHHLFDDYPSAAMVPGAAARICTRIAIWLVGGIICGVVWLKTFMFLPYGANNMGLGYPTMGFLAGQFAFLMAVLMYNTFMDKWPWVQKS</sequence>
<keyword evidence="3" id="KW-1185">Reference proteome</keyword>
<dbReference type="Proteomes" id="UP000798488">
    <property type="component" value="Unassembled WGS sequence"/>
</dbReference>
<keyword evidence="1" id="KW-1133">Transmembrane helix</keyword>
<dbReference type="EMBL" id="LSRS01000001">
    <property type="protein sequence ID" value="KAF1086413.1"/>
    <property type="molecule type" value="Genomic_DNA"/>
</dbReference>
<dbReference type="AlphaFoldDB" id="A0A9D3B003"/>
<proteinExistence type="predicted"/>
<accession>A0A9D3B003</accession>
<evidence type="ECO:0000313" key="2">
    <source>
        <dbReference type="EMBL" id="KAF1086413.1"/>
    </source>
</evidence>
<feature type="transmembrane region" description="Helical" evidence="1">
    <location>
        <begin position="240"/>
        <end position="258"/>
    </location>
</feature>
<feature type="transmembrane region" description="Helical" evidence="1">
    <location>
        <begin position="390"/>
        <end position="409"/>
    </location>
</feature>
<feature type="transmembrane region" description="Helical" evidence="1">
    <location>
        <begin position="355"/>
        <end position="378"/>
    </location>
</feature>
<name>A0A9D3B003_9FIRM</name>
<keyword evidence="1" id="KW-0472">Membrane</keyword>
<feature type="transmembrane region" description="Helical" evidence="1">
    <location>
        <begin position="200"/>
        <end position="220"/>
    </location>
</feature>
<evidence type="ECO:0000256" key="1">
    <source>
        <dbReference type="SAM" id="Phobius"/>
    </source>
</evidence>
<feature type="transmembrane region" description="Helical" evidence="1">
    <location>
        <begin position="28"/>
        <end position="49"/>
    </location>
</feature>
<feature type="transmembrane region" description="Helical" evidence="1">
    <location>
        <begin position="116"/>
        <end position="142"/>
    </location>
</feature>
<feature type="transmembrane region" description="Helical" evidence="1">
    <location>
        <begin position="85"/>
        <end position="104"/>
    </location>
</feature>
<protein>
    <submittedName>
        <fullName evidence="2">Uncharacterized protein</fullName>
    </submittedName>
</protein>
<keyword evidence="1" id="KW-0812">Transmembrane</keyword>